<organism evidence="1">
    <name type="scientific">marine metagenome</name>
    <dbReference type="NCBI Taxonomy" id="408172"/>
    <lineage>
        <taxon>unclassified sequences</taxon>
        <taxon>metagenomes</taxon>
        <taxon>ecological metagenomes</taxon>
    </lineage>
</organism>
<dbReference type="EMBL" id="UINC01032887">
    <property type="protein sequence ID" value="SVB21283.1"/>
    <property type="molecule type" value="Genomic_DNA"/>
</dbReference>
<protein>
    <submittedName>
        <fullName evidence="1">Uncharacterized protein</fullName>
    </submittedName>
</protein>
<reference evidence="1" key="1">
    <citation type="submission" date="2018-05" db="EMBL/GenBank/DDBJ databases">
        <authorList>
            <person name="Lanie J.A."/>
            <person name="Ng W.-L."/>
            <person name="Kazmierczak K.M."/>
            <person name="Andrzejewski T.M."/>
            <person name="Davidsen T.M."/>
            <person name="Wayne K.J."/>
            <person name="Tettelin H."/>
            <person name="Glass J.I."/>
            <person name="Rusch D."/>
            <person name="Podicherti R."/>
            <person name="Tsui H.-C.T."/>
            <person name="Winkler M.E."/>
        </authorList>
    </citation>
    <scope>NUCLEOTIDE SEQUENCE</scope>
</reference>
<sequence length="27" mass="3124">MILNPKKIFVIITLIFLTNYSELLAQS</sequence>
<feature type="non-terminal residue" evidence="1">
    <location>
        <position position="27"/>
    </location>
</feature>
<dbReference type="AlphaFoldDB" id="A0A382C7M6"/>
<evidence type="ECO:0000313" key="1">
    <source>
        <dbReference type="EMBL" id="SVB21283.1"/>
    </source>
</evidence>
<proteinExistence type="predicted"/>
<accession>A0A382C7M6</accession>
<gene>
    <name evidence="1" type="ORF">METZ01_LOCUS174137</name>
</gene>
<name>A0A382C7M6_9ZZZZ</name>